<dbReference type="RefSeq" id="XP_017998151.1">
    <property type="nucleotide sequence ID" value="XM_018139029.1"/>
</dbReference>
<accession>A0A0N0NKM1</accession>
<dbReference type="EMBL" id="LFJN01000020">
    <property type="protein sequence ID" value="KPI38188.1"/>
    <property type="molecule type" value="Genomic_DNA"/>
</dbReference>
<keyword evidence="4" id="KW-1185">Reference proteome</keyword>
<feature type="compositionally biased region" description="Low complexity" evidence="1">
    <location>
        <begin position="116"/>
        <end position="130"/>
    </location>
</feature>
<gene>
    <name evidence="3" type="ORF">AB675_1026</name>
</gene>
<name>A0A0N0NKM1_9EURO</name>
<evidence type="ECO:0000313" key="3">
    <source>
        <dbReference type="EMBL" id="KPI38188.1"/>
    </source>
</evidence>
<evidence type="ECO:0000313" key="4">
    <source>
        <dbReference type="Proteomes" id="UP000038010"/>
    </source>
</evidence>
<reference evidence="3 4" key="1">
    <citation type="submission" date="2015-06" db="EMBL/GenBank/DDBJ databases">
        <title>Draft genome of the ant-associated black yeast Phialophora attae CBS 131958.</title>
        <authorList>
            <person name="Moreno L.F."/>
            <person name="Stielow B.J."/>
            <person name="de Hoog S."/>
            <person name="Vicente V.A."/>
            <person name="Weiss V.A."/>
            <person name="de Vries M."/>
            <person name="Cruz L.M."/>
            <person name="Souza E.M."/>
        </authorList>
    </citation>
    <scope>NUCLEOTIDE SEQUENCE [LARGE SCALE GENOMIC DNA]</scope>
    <source>
        <strain evidence="3 4">CBS 131958</strain>
    </source>
</reference>
<feature type="compositionally biased region" description="Low complexity" evidence="1">
    <location>
        <begin position="59"/>
        <end position="106"/>
    </location>
</feature>
<organism evidence="3 4">
    <name type="scientific">Cyphellophora attinorum</name>
    <dbReference type="NCBI Taxonomy" id="1664694"/>
    <lineage>
        <taxon>Eukaryota</taxon>
        <taxon>Fungi</taxon>
        <taxon>Dikarya</taxon>
        <taxon>Ascomycota</taxon>
        <taxon>Pezizomycotina</taxon>
        <taxon>Eurotiomycetes</taxon>
        <taxon>Chaetothyriomycetidae</taxon>
        <taxon>Chaetothyriales</taxon>
        <taxon>Cyphellophoraceae</taxon>
        <taxon>Cyphellophora</taxon>
    </lineage>
</organism>
<feature type="domain" description="DUF7908" evidence="2">
    <location>
        <begin position="200"/>
        <end position="294"/>
    </location>
</feature>
<protein>
    <recommendedName>
        <fullName evidence="2">DUF7908 domain-containing protein</fullName>
    </recommendedName>
</protein>
<proteinExistence type="predicted"/>
<dbReference type="OrthoDB" id="4161711at2759"/>
<feature type="region of interest" description="Disordered" evidence="1">
    <location>
        <begin position="55"/>
        <end position="130"/>
    </location>
</feature>
<dbReference type="Pfam" id="PF25485">
    <property type="entry name" value="DUF7908"/>
    <property type="match status" value="1"/>
</dbReference>
<dbReference type="GeneID" id="28730898"/>
<dbReference type="AlphaFoldDB" id="A0A0N0NKM1"/>
<dbReference type="VEuPathDB" id="FungiDB:AB675_1026"/>
<comment type="caution">
    <text evidence="3">The sequence shown here is derived from an EMBL/GenBank/DDBJ whole genome shotgun (WGS) entry which is preliminary data.</text>
</comment>
<evidence type="ECO:0000259" key="2">
    <source>
        <dbReference type="Pfam" id="PF25485"/>
    </source>
</evidence>
<sequence length="580" mass="61289">MYSWTASGPLQRTVLLQHDHRPFRDGKSYIIRNAPTEVLIRTTLTHTICETVNGNAIRSTSGGTSVVDTTAGETLSSTPPTSTSQSSQRNNLQRSSSSQTPSESRSLLVDSTSFDPSSAQTSSIPSPISSQQVSNLVIGDGIPGGQVSDLPPGLLIALAVDRLAGSSRAAVLKRQSDDRDRAVDVVNLIPEALPGGLDQEDCDDASLLSLQNGVLVQGNRTVDKTQGDFDTVLGYSDDGQDNVARTNKTFTLTDGWLSWNTSDNGVATFYFCDGLVYAAFQGAALPCPRVRVGAFDRRACLRKLGIDAGPSDSTSLSMTTHGANQSVDGTLDVTSSTLYTYSYSTTPYTSPPGDRGAATLLADSSILLSSASTAAFDATSPQSSMNEVAPVSTSMSSSELQLSTVSETTTSAPVSTLSSSASSADLPTSTGLSLSTRSSSYTITIGSLSIPTPSLTARSSGLPSPSAPYTEPTTSRFITTSSSLDTDVNASSTIHNTTSVFSNQSMVSSTTLFDPIVPRTNSSSIQPYLSTNRTSLASAFITIIDQSDVSTEHEYKFELDCWHNFLFLQYSLVSLANYFQ</sequence>
<evidence type="ECO:0000256" key="1">
    <source>
        <dbReference type="SAM" id="MobiDB-lite"/>
    </source>
</evidence>
<dbReference type="InterPro" id="IPR057230">
    <property type="entry name" value="DUF7908"/>
</dbReference>
<feature type="region of interest" description="Disordered" evidence="1">
    <location>
        <begin position="399"/>
        <end position="432"/>
    </location>
</feature>
<dbReference type="Proteomes" id="UP000038010">
    <property type="component" value="Unassembled WGS sequence"/>
</dbReference>